<evidence type="ECO:0008006" key="3">
    <source>
        <dbReference type="Google" id="ProtNLM"/>
    </source>
</evidence>
<dbReference type="AlphaFoldDB" id="A0AAW6U714"/>
<proteinExistence type="predicted"/>
<keyword evidence="2" id="KW-1185">Reference proteome</keyword>
<comment type="caution">
    <text evidence="1">The sequence shown here is derived from an EMBL/GenBank/DDBJ whole genome shotgun (WGS) entry which is preliminary data.</text>
</comment>
<evidence type="ECO:0000313" key="1">
    <source>
        <dbReference type="EMBL" id="MDI6452354.1"/>
    </source>
</evidence>
<accession>A0AAW6U714</accession>
<protein>
    <recommendedName>
        <fullName evidence="3">AbiEi antitoxin C-terminal domain-containing protein</fullName>
    </recommendedName>
</protein>
<organism evidence="1 2">
    <name type="scientific">Peloplasma aerotolerans</name>
    <dbReference type="NCBI Taxonomy" id="3044389"/>
    <lineage>
        <taxon>Bacteria</taxon>
        <taxon>Bacillati</taxon>
        <taxon>Mycoplasmatota</taxon>
        <taxon>Mollicutes</taxon>
        <taxon>Acholeplasmatales</taxon>
        <taxon>Acholeplasmataceae</taxon>
        <taxon>Peloplasma</taxon>
    </lineage>
</organism>
<dbReference type="EMBL" id="JASCXW010000004">
    <property type="protein sequence ID" value="MDI6452354.1"/>
    <property type="molecule type" value="Genomic_DNA"/>
</dbReference>
<reference evidence="1" key="1">
    <citation type="submission" date="2023-05" db="EMBL/GenBank/DDBJ databases">
        <title>Mariniplasma microaerophilum sp. nov., a novel anaerobic mollicute isolated from terrestrial mud volcano, Taman Peninsula, Russia.</title>
        <authorList>
            <person name="Khomyakova M.A."/>
            <person name="Merkel A.Y."/>
            <person name="Slobodkin A.I."/>
        </authorList>
    </citation>
    <scope>NUCLEOTIDE SEQUENCE</scope>
    <source>
        <strain evidence="1">M4Ah</strain>
    </source>
</reference>
<sequence length="226" mass="27092">MNITSEVKEIILQLPKNQLFNSREIYERYFIDFCMESTYSKIINRMQKDQTIFMLQKGIFYLPRYRNGKRVNIRQYQIKSYIFSENNHGVLVGDGLYYRLKLSKIIAKEYLYYTNRIDELSKKIGNARFLFLPFDFDPTTTSIIQLMDVLCGFHKIANIDLNQFHQFLDSSVKLYDDIAFYEIHKFMKYPKHVIAFLKTILDDLSIDNVLNKFLSTRSNYKIPDWK</sequence>
<evidence type="ECO:0000313" key="2">
    <source>
        <dbReference type="Proteomes" id="UP001431532"/>
    </source>
</evidence>
<name>A0AAW6U714_9MOLU</name>
<gene>
    <name evidence="1" type="ORF">QJ521_02150</name>
</gene>
<dbReference type="Proteomes" id="UP001431532">
    <property type="component" value="Unassembled WGS sequence"/>
</dbReference>
<dbReference type="RefSeq" id="WP_282838769.1">
    <property type="nucleotide sequence ID" value="NZ_JASCXW010000004.1"/>
</dbReference>